<dbReference type="InterPro" id="IPR036390">
    <property type="entry name" value="WH_DNA-bd_sf"/>
</dbReference>
<dbReference type="Gene3D" id="1.10.10.10">
    <property type="entry name" value="Winged helix-like DNA-binding domain superfamily/Winged helix DNA-binding domain"/>
    <property type="match status" value="1"/>
</dbReference>
<evidence type="ECO:0000259" key="4">
    <source>
        <dbReference type="PROSITE" id="PS50987"/>
    </source>
</evidence>
<comment type="caution">
    <text evidence="5">The sequence shown here is derived from an EMBL/GenBank/DDBJ whole genome shotgun (WGS) entry which is preliminary data.</text>
</comment>
<evidence type="ECO:0000256" key="2">
    <source>
        <dbReference type="ARBA" id="ARBA00023125"/>
    </source>
</evidence>
<reference evidence="5 6" key="1">
    <citation type="submission" date="2020-10" db="EMBL/GenBank/DDBJ databases">
        <title>Ca. Dormibacterota MAGs.</title>
        <authorList>
            <person name="Montgomery K."/>
        </authorList>
    </citation>
    <scope>NUCLEOTIDE SEQUENCE [LARGE SCALE GENOMIC DNA]</scope>
    <source>
        <strain evidence="5">Mitchell_Peninsula_5</strain>
    </source>
</reference>
<evidence type="ECO:0000256" key="1">
    <source>
        <dbReference type="ARBA" id="ARBA00023015"/>
    </source>
</evidence>
<dbReference type="PRINTS" id="PR00778">
    <property type="entry name" value="HTHARSR"/>
</dbReference>
<dbReference type="NCBIfam" id="NF033788">
    <property type="entry name" value="HTH_metalloreg"/>
    <property type="match status" value="1"/>
</dbReference>
<dbReference type="PROSITE" id="PS50987">
    <property type="entry name" value="HTH_ARSR_2"/>
    <property type="match status" value="1"/>
</dbReference>
<dbReference type="SUPFAM" id="SSF46785">
    <property type="entry name" value="Winged helix' DNA-binding domain"/>
    <property type="match status" value="1"/>
</dbReference>
<dbReference type="CDD" id="cd00090">
    <property type="entry name" value="HTH_ARSR"/>
    <property type="match status" value="1"/>
</dbReference>
<dbReference type="GO" id="GO:0003700">
    <property type="term" value="F:DNA-binding transcription factor activity"/>
    <property type="evidence" value="ECO:0007669"/>
    <property type="project" value="InterPro"/>
</dbReference>
<dbReference type="GO" id="GO:0003677">
    <property type="term" value="F:DNA binding"/>
    <property type="evidence" value="ECO:0007669"/>
    <property type="project" value="UniProtKB-KW"/>
</dbReference>
<evidence type="ECO:0000256" key="3">
    <source>
        <dbReference type="ARBA" id="ARBA00023163"/>
    </source>
</evidence>
<evidence type="ECO:0000313" key="6">
    <source>
        <dbReference type="Proteomes" id="UP000614410"/>
    </source>
</evidence>
<dbReference type="Proteomes" id="UP000614410">
    <property type="component" value="Unassembled WGS sequence"/>
</dbReference>
<sequence length="119" mass="12734">MTTSIVAREVLVPDRVKGCCQPVAAPLSDARVDELSAIYRALGDPTRVQIVHILAAAAEPVCVCDFTAAFDLGQPTISHHLSKLRDAGIVTSTKRGVWAFYKLNAAMTSAARDAIQLID</sequence>
<proteinExistence type="predicted"/>
<keyword evidence="2" id="KW-0238">DNA-binding</keyword>
<dbReference type="InterPro" id="IPR001845">
    <property type="entry name" value="HTH_ArsR_DNA-bd_dom"/>
</dbReference>
<dbReference type="SMART" id="SM00418">
    <property type="entry name" value="HTH_ARSR"/>
    <property type="match status" value="1"/>
</dbReference>
<protein>
    <submittedName>
        <fullName evidence="5">Helix-turn-helix transcriptional regulator</fullName>
    </submittedName>
</protein>
<dbReference type="PANTHER" id="PTHR33154">
    <property type="entry name" value="TRANSCRIPTIONAL REGULATOR, ARSR FAMILY"/>
    <property type="match status" value="1"/>
</dbReference>
<keyword evidence="3" id="KW-0804">Transcription</keyword>
<dbReference type="AlphaFoldDB" id="A0A934KMA3"/>
<dbReference type="Pfam" id="PF01022">
    <property type="entry name" value="HTH_5"/>
    <property type="match status" value="1"/>
</dbReference>
<feature type="domain" description="HTH arsR-type" evidence="4">
    <location>
        <begin position="27"/>
        <end position="119"/>
    </location>
</feature>
<organism evidence="5 6">
    <name type="scientific">Candidatus Amunia macphersoniae</name>
    <dbReference type="NCBI Taxonomy" id="3127014"/>
    <lineage>
        <taxon>Bacteria</taxon>
        <taxon>Bacillati</taxon>
        <taxon>Candidatus Dormiibacterota</taxon>
        <taxon>Candidatus Dormibacteria</taxon>
        <taxon>Candidatus Aeolococcales</taxon>
        <taxon>Candidatus Aeolococcaceae</taxon>
        <taxon>Candidatus Amunia</taxon>
    </lineage>
</organism>
<gene>
    <name evidence="5" type="ORF">JF887_08415</name>
</gene>
<dbReference type="InterPro" id="IPR051081">
    <property type="entry name" value="HTH_MetalResp_TranReg"/>
</dbReference>
<accession>A0A934KMA3</accession>
<evidence type="ECO:0000313" key="5">
    <source>
        <dbReference type="EMBL" id="MBJ7609438.1"/>
    </source>
</evidence>
<dbReference type="EMBL" id="JAEKNN010000043">
    <property type="protein sequence ID" value="MBJ7609438.1"/>
    <property type="molecule type" value="Genomic_DNA"/>
</dbReference>
<keyword evidence="1" id="KW-0805">Transcription regulation</keyword>
<dbReference type="InterPro" id="IPR011991">
    <property type="entry name" value="ArsR-like_HTH"/>
</dbReference>
<dbReference type="InterPro" id="IPR036388">
    <property type="entry name" value="WH-like_DNA-bd_sf"/>
</dbReference>
<name>A0A934KMA3_9BACT</name>
<dbReference type="PANTHER" id="PTHR33154:SF18">
    <property type="entry name" value="ARSENICAL RESISTANCE OPERON REPRESSOR"/>
    <property type="match status" value="1"/>
</dbReference>